<sequence length="59" mass="7114">MAEITIRLKVPDGMEEKVRKAVEDAVKSVLRQKKLRDDVLDRYFGRYQGEVREEEWYLQ</sequence>
<accession>A0A0A7GE69</accession>
<reference evidence="1 2" key="1">
    <citation type="journal article" date="2015" name="Appl. Environ. Microbiol.">
        <title>The Geoglobus acetivorans genome: Fe(III) reduction, acetate utilization, autotrophic growth, and degradation of aromatic compounds in a hyperthermophilic archaeon.</title>
        <authorList>
            <person name="Mardanov A.V."/>
            <person name="Slododkina G.B."/>
            <person name="Slobodkin A.I."/>
            <person name="Beletsky A.V."/>
            <person name="Gavrilov S.N."/>
            <person name="Kublanov I.V."/>
            <person name="Bonch-Osmolovskaya E.A."/>
            <person name="Skryabin K.G."/>
            <person name="Ravin N.V."/>
        </authorList>
    </citation>
    <scope>NUCLEOTIDE SEQUENCE [LARGE SCALE GENOMIC DNA]</scope>
    <source>
        <strain evidence="1 2">SBH6</strain>
    </source>
</reference>
<dbReference type="Proteomes" id="UP000030624">
    <property type="component" value="Chromosome"/>
</dbReference>
<dbReference type="GeneID" id="24797829"/>
<dbReference type="STRING" id="565033.GACE_1248"/>
<evidence type="ECO:0000313" key="1">
    <source>
        <dbReference type="EMBL" id="AIY90289.1"/>
    </source>
</evidence>
<evidence type="ECO:0000313" key="2">
    <source>
        <dbReference type="Proteomes" id="UP000030624"/>
    </source>
</evidence>
<protein>
    <submittedName>
        <fullName evidence="1">Uncharacterized protein</fullName>
    </submittedName>
</protein>
<dbReference type="RefSeq" id="WP_048092018.1">
    <property type="nucleotide sequence ID" value="NZ_CP009552.1"/>
</dbReference>
<name>A0A0A7GE69_GEOAI</name>
<gene>
    <name evidence="1" type="ORF">GACE_1248</name>
</gene>
<dbReference type="AlphaFoldDB" id="A0A0A7GE69"/>
<dbReference type="HOGENOM" id="CLU_2949128_0_0_2"/>
<proteinExistence type="predicted"/>
<dbReference type="EMBL" id="CP009552">
    <property type="protein sequence ID" value="AIY90289.1"/>
    <property type="molecule type" value="Genomic_DNA"/>
</dbReference>
<organism evidence="1 2">
    <name type="scientific">Geoglobus acetivorans</name>
    <dbReference type="NCBI Taxonomy" id="565033"/>
    <lineage>
        <taxon>Archaea</taxon>
        <taxon>Methanobacteriati</taxon>
        <taxon>Methanobacteriota</taxon>
        <taxon>Archaeoglobi</taxon>
        <taxon>Archaeoglobales</taxon>
        <taxon>Archaeoglobaceae</taxon>
        <taxon>Geoglobus</taxon>
    </lineage>
</organism>
<dbReference type="KEGG" id="gac:GACE_1248"/>